<evidence type="ECO:0000256" key="2">
    <source>
        <dbReference type="ARBA" id="ARBA00022448"/>
    </source>
</evidence>
<feature type="transmembrane region" description="Helical" evidence="9">
    <location>
        <begin position="156"/>
        <end position="180"/>
    </location>
</feature>
<dbReference type="AlphaFoldDB" id="A0A9J7AV41"/>
<name>A0A9J7AV41_9PROT</name>
<comment type="subunit">
    <text evidence="9">The complex comprises the extracytoplasmic solute receptor protein and the two transmembrane proteins.</text>
</comment>
<keyword evidence="5 9" id="KW-0812">Transmembrane</keyword>
<comment type="subcellular location">
    <subcellularLocation>
        <location evidence="1 9">Cell inner membrane</location>
        <topology evidence="1 9">Multi-pass membrane protein</topology>
    </subcellularLocation>
</comment>
<evidence type="ECO:0000256" key="1">
    <source>
        <dbReference type="ARBA" id="ARBA00004429"/>
    </source>
</evidence>
<dbReference type="InterPro" id="IPR055348">
    <property type="entry name" value="DctQ"/>
</dbReference>
<sequence length="204" mass="23645">MKAALNLASVLDRWSRKAGQSMAWLILPLVFIIVFDVVTRKVDFIRLYFSDFSIEYGYSVSTILQDFQWHLHGVILLMTFGFGYLANAHVRVDVFREHVRPRKQAWLEFLGLLLLAIPFLFTVAWESWVLVSISYAQGEGSESLTGIPWRYVIKSFMLIGCFVLALAIFATLFRLAAYLFGTREEHEEARDALEIFNYEHHKPE</sequence>
<evidence type="ECO:0000256" key="7">
    <source>
        <dbReference type="ARBA" id="ARBA00023136"/>
    </source>
</evidence>
<dbReference type="EMBL" id="CP102480">
    <property type="protein sequence ID" value="UUX51199.1"/>
    <property type="molecule type" value="Genomic_DNA"/>
</dbReference>
<organism evidence="11 12">
    <name type="scientific">Nisaea acidiphila</name>
    <dbReference type="NCBI Taxonomy" id="1862145"/>
    <lineage>
        <taxon>Bacteria</taxon>
        <taxon>Pseudomonadati</taxon>
        <taxon>Pseudomonadota</taxon>
        <taxon>Alphaproteobacteria</taxon>
        <taxon>Rhodospirillales</taxon>
        <taxon>Thalassobaculaceae</taxon>
        <taxon>Nisaea</taxon>
    </lineage>
</organism>
<evidence type="ECO:0000256" key="4">
    <source>
        <dbReference type="ARBA" id="ARBA00022519"/>
    </source>
</evidence>
<dbReference type="Proteomes" id="UP001060336">
    <property type="component" value="Chromosome"/>
</dbReference>
<keyword evidence="7 9" id="KW-0472">Membrane</keyword>
<protein>
    <recommendedName>
        <fullName evidence="9">TRAP transporter small permease protein</fullName>
    </recommendedName>
</protein>
<keyword evidence="12" id="KW-1185">Reference proteome</keyword>
<comment type="function">
    <text evidence="9">Part of the tripartite ATP-independent periplasmic (TRAP) transport system.</text>
</comment>
<evidence type="ECO:0000256" key="9">
    <source>
        <dbReference type="RuleBase" id="RU369079"/>
    </source>
</evidence>
<feature type="transmembrane region" description="Helical" evidence="9">
    <location>
        <begin position="109"/>
        <end position="136"/>
    </location>
</feature>
<evidence type="ECO:0000313" key="12">
    <source>
        <dbReference type="Proteomes" id="UP001060336"/>
    </source>
</evidence>
<keyword evidence="6 9" id="KW-1133">Transmembrane helix</keyword>
<reference evidence="11" key="1">
    <citation type="submission" date="2022-08" db="EMBL/GenBank/DDBJ databases">
        <title>Nisaea acidiphila sp. nov., isolated from a marine algal debris and emended description of the genus Nisaea Urios et al. 2008.</title>
        <authorList>
            <person name="Kwon K."/>
        </authorList>
    </citation>
    <scope>NUCLEOTIDE SEQUENCE</scope>
    <source>
        <strain evidence="11">MEBiC11861</strain>
    </source>
</reference>
<dbReference type="GO" id="GO:0005886">
    <property type="term" value="C:plasma membrane"/>
    <property type="evidence" value="ECO:0007669"/>
    <property type="project" value="UniProtKB-SubCell"/>
</dbReference>
<keyword evidence="4 9" id="KW-0997">Cell inner membrane</keyword>
<feature type="domain" description="Tripartite ATP-independent periplasmic transporters DctQ component" evidence="10">
    <location>
        <begin position="30"/>
        <end position="176"/>
    </location>
</feature>
<dbReference type="RefSeq" id="WP_257770546.1">
    <property type="nucleotide sequence ID" value="NZ_CP102480.1"/>
</dbReference>
<dbReference type="PANTHER" id="PTHR35011">
    <property type="entry name" value="2,3-DIKETO-L-GULONATE TRAP TRANSPORTER SMALL PERMEASE PROTEIN YIAM"/>
    <property type="match status" value="1"/>
</dbReference>
<feature type="transmembrane region" description="Helical" evidence="9">
    <location>
        <begin position="21"/>
        <end position="39"/>
    </location>
</feature>
<dbReference type="Pfam" id="PF04290">
    <property type="entry name" value="DctQ"/>
    <property type="match status" value="1"/>
</dbReference>
<evidence type="ECO:0000256" key="3">
    <source>
        <dbReference type="ARBA" id="ARBA00022475"/>
    </source>
</evidence>
<accession>A0A9J7AV41</accession>
<evidence type="ECO:0000256" key="6">
    <source>
        <dbReference type="ARBA" id="ARBA00022989"/>
    </source>
</evidence>
<evidence type="ECO:0000313" key="11">
    <source>
        <dbReference type="EMBL" id="UUX51199.1"/>
    </source>
</evidence>
<comment type="similarity">
    <text evidence="8 9">Belongs to the TRAP transporter small permease family.</text>
</comment>
<evidence type="ECO:0000259" key="10">
    <source>
        <dbReference type="Pfam" id="PF04290"/>
    </source>
</evidence>
<feature type="transmembrane region" description="Helical" evidence="9">
    <location>
        <begin position="69"/>
        <end position="88"/>
    </location>
</feature>
<dbReference type="KEGG" id="naci:NUH88_05785"/>
<proteinExistence type="inferred from homology"/>
<evidence type="ECO:0000256" key="5">
    <source>
        <dbReference type="ARBA" id="ARBA00022692"/>
    </source>
</evidence>
<dbReference type="InterPro" id="IPR007387">
    <property type="entry name" value="TRAP_DctQ"/>
</dbReference>
<gene>
    <name evidence="11" type="ORF">NUH88_05785</name>
</gene>
<evidence type="ECO:0000256" key="8">
    <source>
        <dbReference type="ARBA" id="ARBA00038436"/>
    </source>
</evidence>
<keyword evidence="2 9" id="KW-0813">Transport</keyword>
<dbReference type="GO" id="GO:0022857">
    <property type="term" value="F:transmembrane transporter activity"/>
    <property type="evidence" value="ECO:0007669"/>
    <property type="project" value="UniProtKB-UniRule"/>
</dbReference>
<keyword evidence="3" id="KW-1003">Cell membrane</keyword>
<dbReference type="PANTHER" id="PTHR35011:SF4">
    <property type="entry name" value="SLL1102 PROTEIN"/>
    <property type="match status" value="1"/>
</dbReference>